<proteinExistence type="predicted"/>
<dbReference type="FunFam" id="3.30.710.10:FF:000034">
    <property type="entry name" value="RCC1 and BTB domain-containing protein 1 isoform X2"/>
    <property type="match status" value="1"/>
</dbReference>
<feature type="repeat" description="RCC1" evidence="2">
    <location>
        <begin position="94"/>
        <end position="146"/>
    </location>
</feature>
<dbReference type="PROSITE" id="PS50012">
    <property type="entry name" value="RCC1_3"/>
    <property type="match status" value="3"/>
</dbReference>
<organism evidence="4 5">
    <name type="scientific">Pavo cristatus</name>
    <name type="common">Indian peafowl</name>
    <name type="synonym">Blue peafowl</name>
    <dbReference type="NCBI Taxonomy" id="9049"/>
    <lineage>
        <taxon>Eukaryota</taxon>
        <taxon>Metazoa</taxon>
        <taxon>Chordata</taxon>
        <taxon>Craniata</taxon>
        <taxon>Vertebrata</taxon>
        <taxon>Euteleostomi</taxon>
        <taxon>Archelosauria</taxon>
        <taxon>Archosauria</taxon>
        <taxon>Dinosauria</taxon>
        <taxon>Saurischia</taxon>
        <taxon>Theropoda</taxon>
        <taxon>Coelurosauria</taxon>
        <taxon>Aves</taxon>
        <taxon>Neognathae</taxon>
        <taxon>Galloanserae</taxon>
        <taxon>Galliformes</taxon>
        <taxon>Phasianidae</taxon>
        <taxon>Phasianinae</taxon>
        <taxon>Pavo</taxon>
    </lineage>
</organism>
<dbReference type="SUPFAM" id="SSF50985">
    <property type="entry name" value="RCC1/BLIP-II"/>
    <property type="match status" value="1"/>
</dbReference>
<evidence type="ECO:0000256" key="2">
    <source>
        <dbReference type="PROSITE-ProRule" id="PRU00235"/>
    </source>
</evidence>
<name>A0A8C9FYU8_PAVCR</name>
<dbReference type="InterPro" id="IPR011333">
    <property type="entry name" value="SKP1/BTB/POZ_sf"/>
</dbReference>
<keyword evidence="1" id="KW-0677">Repeat</keyword>
<dbReference type="Gene3D" id="2.130.10.30">
    <property type="entry name" value="Regulator of chromosome condensation 1/beta-lactamase-inhibitor protein II"/>
    <property type="match status" value="1"/>
</dbReference>
<feature type="domain" description="BTB" evidence="3">
    <location>
        <begin position="310"/>
        <end position="377"/>
    </location>
</feature>
<protein>
    <submittedName>
        <fullName evidence="4">RCC1 and BTB domain containing protein 1</fullName>
    </submittedName>
</protein>
<evidence type="ECO:0000256" key="1">
    <source>
        <dbReference type="ARBA" id="ARBA00022737"/>
    </source>
</evidence>
<evidence type="ECO:0000313" key="4">
    <source>
        <dbReference type="Ensembl" id="ENSPSTP00000022470.1"/>
    </source>
</evidence>
<dbReference type="Pfam" id="PF13540">
    <property type="entry name" value="RCC1_2"/>
    <property type="match status" value="1"/>
</dbReference>
<dbReference type="PROSITE" id="PS00626">
    <property type="entry name" value="RCC1_2"/>
    <property type="match status" value="1"/>
</dbReference>
<feature type="repeat" description="RCC1" evidence="2">
    <location>
        <begin position="200"/>
        <end position="251"/>
    </location>
</feature>
<keyword evidence="5" id="KW-1185">Reference proteome</keyword>
<evidence type="ECO:0000259" key="3">
    <source>
        <dbReference type="PROSITE" id="PS50097"/>
    </source>
</evidence>
<dbReference type="SUPFAM" id="SSF54695">
    <property type="entry name" value="POZ domain"/>
    <property type="match status" value="1"/>
</dbReference>
<dbReference type="AlphaFoldDB" id="A0A8C9FYU8"/>
<accession>A0A8C9FYU8</accession>
<dbReference type="Gene3D" id="3.30.710.10">
    <property type="entry name" value="Potassium Channel Kv1.1, Chain A"/>
    <property type="match status" value="1"/>
</dbReference>
<dbReference type="PANTHER" id="PTHR22872">
    <property type="entry name" value="BTK-BINDING PROTEIN-RELATED"/>
    <property type="match status" value="1"/>
</dbReference>
<dbReference type="InterPro" id="IPR000408">
    <property type="entry name" value="Reg_chr_condens"/>
</dbReference>
<reference evidence="4" key="1">
    <citation type="submission" date="2025-08" db="UniProtKB">
        <authorList>
            <consortium name="Ensembl"/>
        </authorList>
    </citation>
    <scope>IDENTIFICATION</scope>
</reference>
<feature type="repeat" description="RCC1" evidence="2">
    <location>
        <begin position="147"/>
        <end position="199"/>
    </location>
</feature>
<dbReference type="Proteomes" id="UP000694428">
    <property type="component" value="Unplaced"/>
</dbReference>
<dbReference type="PROSITE" id="PS50097">
    <property type="entry name" value="BTB"/>
    <property type="match status" value="1"/>
</dbReference>
<dbReference type="SMART" id="SM00225">
    <property type="entry name" value="BTB"/>
    <property type="match status" value="1"/>
</dbReference>
<dbReference type="InterPro" id="IPR009091">
    <property type="entry name" value="RCC1/BLIP-II"/>
</dbReference>
<sequence>MVDVGKWPIFTLLSPQEIASIRKACVFGTSANEAIYTTHNDEVFVFGLNCSNCLGTGDSQSTIVPKKLEALCGKKISSLSYGSGPHVLLCTEDGEVYAWGHNGYSQLGNGATNQGVSPVQVCTNLLLKKVTEVACGSHHSMALSFDGDLYAWGYNNCGQVGSGSTANQPTPRRVSNCLQDKMVVGIACGQTSSMAVVNNGEVYGWGYNGNGQLGLGNNGNQLTPCRVAALHGVCILQIACGYAHTLALTDEGLLYAWGANTYGQLGTGNKSNQLNAYTCFLCLKIVSAEQEDFLTVAESLKKEFDSPETSDLKFRVDGKYIHVHKAVLKIRCEHFRTMFQSYWNEDMKEVIEVDQFSYPVYRAFLEYLYTDSVDLPPEDAIGLLDLATSYCENRLKKLCQHIIKRGITVENAFSLLSAAVRYDAEDLEDFCFKFCVNHLTEVTQTTAFWQMDGPLLKEFIAKASKCGAFKN</sequence>
<dbReference type="InterPro" id="IPR058923">
    <property type="entry name" value="RCC1-like_dom"/>
</dbReference>
<dbReference type="InterPro" id="IPR000210">
    <property type="entry name" value="BTB/POZ_dom"/>
</dbReference>
<dbReference type="PRINTS" id="PR00633">
    <property type="entry name" value="RCCNDNSATION"/>
</dbReference>
<dbReference type="Pfam" id="PF00651">
    <property type="entry name" value="BTB"/>
    <property type="match status" value="1"/>
</dbReference>
<dbReference type="InterPro" id="IPR051625">
    <property type="entry name" value="Signaling_Regulatory_Domain"/>
</dbReference>
<dbReference type="CDD" id="cd18353">
    <property type="entry name" value="BTB_POZ_RCBTB1_CLLD7"/>
    <property type="match status" value="1"/>
</dbReference>
<dbReference type="CDD" id="cd18528">
    <property type="entry name" value="BACK_RCBTB1"/>
    <property type="match status" value="1"/>
</dbReference>
<dbReference type="Ensembl" id="ENSPSTT00000023601.1">
    <property type="protein sequence ID" value="ENSPSTP00000022470.1"/>
    <property type="gene ID" value="ENSPSTG00000016493.1"/>
</dbReference>
<dbReference type="InterPro" id="IPR047996">
    <property type="entry name" value="RCBTB1_BTB_POZ"/>
</dbReference>
<dbReference type="Pfam" id="PF00415">
    <property type="entry name" value="RCC1"/>
    <property type="match status" value="1"/>
</dbReference>
<evidence type="ECO:0000313" key="5">
    <source>
        <dbReference type="Proteomes" id="UP000694428"/>
    </source>
</evidence>
<reference evidence="4" key="2">
    <citation type="submission" date="2025-09" db="UniProtKB">
        <authorList>
            <consortium name="Ensembl"/>
        </authorList>
    </citation>
    <scope>IDENTIFICATION</scope>
</reference>
<dbReference type="PANTHER" id="PTHR22872:SF4">
    <property type="entry name" value="RCC1 AND BTB DOMAIN-CONTAINING PROTEIN 1 ISOFORM X1"/>
    <property type="match status" value="1"/>
</dbReference>
<dbReference type="Pfam" id="PF25390">
    <property type="entry name" value="WD40_RLD"/>
    <property type="match status" value="1"/>
</dbReference>